<organism evidence="2">
    <name type="scientific">Culex pipiens</name>
    <name type="common">House mosquito</name>
    <dbReference type="NCBI Taxonomy" id="7175"/>
    <lineage>
        <taxon>Eukaryota</taxon>
        <taxon>Metazoa</taxon>
        <taxon>Ecdysozoa</taxon>
        <taxon>Arthropoda</taxon>
        <taxon>Hexapoda</taxon>
        <taxon>Insecta</taxon>
        <taxon>Pterygota</taxon>
        <taxon>Neoptera</taxon>
        <taxon>Endopterygota</taxon>
        <taxon>Diptera</taxon>
        <taxon>Nematocera</taxon>
        <taxon>Culicoidea</taxon>
        <taxon>Culicidae</taxon>
        <taxon>Culicinae</taxon>
        <taxon>Culicini</taxon>
        <taxon>Culex</taxon>
        <taxon>Culex</taxon>
    </lineage>
</organism>
<dbReference type="EMBL" id="HBUE01026607">
    <property type="protein sequence ID" value="CAG6454564.1"/>
    <property type="molecule type" value="Transcribed_RNA"/>
</dbReference>
<accession>A0A8D8AEV1</accession>
<feature type="transmembrane region" description="Helical" evidence="1">
    <location>
        <begin position="42"/>
        <end position="62"/>
    </location>
</feature>
<evidence type="ECO:0000256" key="1">
    <source>
        <dbReference type="SAM" id="Phobius"/>
    </source>
</evidence>
<reference evidence="2" key="1">
    <citation type="submission" date="2021-05" db="EMBL/GenBank/DDBJ databases">
        <authorList>
            <person name="Alioto T."/>
            <person name="Alioto T."/>
            <person name="Gomez Garrido J."/>
        </authorList>
    </citation>
    <scope>NUCLEOTIDE SEQUENCE</scope>
</reference>
<dbReference type="EMBL" id="HBUE01026605">
    <property type="protein sequence ID" value="CAG6454563.1"/>
    <property type="molecule type" value="Transcribed_RNA"/>
</dbReference>
<proteinExistence type="predicted"/>
<name>A0A8D8AEV1_CULPI</name>
<protein>
    <submittedName>
        <fullName evidence="2">(northern house mosquito) hypothetical protein</fullName>
    </submittedName>
</protein>
<evidence type="ECO:0000313" key="2">
    <source>
        <dbReference type="EMBL" id="CAG6454564.1"/>
    </source>
</evidence>
<keyword evidence="1" id="KW-0812">Transmembrane</keyword>
<keyword evidence="1" id="KW-1133">Transmembrane helix</keyword>
<sequence length="123" mass="13954">MFLLKSTFVSLRTTAAFSQSCLRGTDQRFNRLMLPTLALIMFPRSLIFFASLLLLLLLLLLLNKWQALLHRRRNRRSRIPTCVISWSKVSALLKLLHCSGHRQLVSAASSAAFVGKSRSLQPD</sequence>
<keyword evidence="1" id="KW-0472">Membrane</keyword>
<dbReference type="AlphaFoldDB" id="A0A8D8AEV1"/>